<evidence type="ECO:0000313" key="2">
    <source>
        <dbReference type="Proteomes" id="UP001221898"/>
    </source>
</evidence>
<evidence type="ECO:0000313" key="1">
    <source>
        <dbReference type="EMBL" id="KAJ8412798.1"/>
    </source>
</evidence>
<protein>
    <submittedName>
        <fullName evidence="1">Uncharacterized protein</fullName>
    </submittedName>
</protein>
<name>A0AAD7WXP8_9TELE</name>
<gene>
    <name evidence="1" type="ORF">AAFF_G00117490</name>
</gene>
<sequence>MARLKHGHIKITCKEAVPFSLAVKMDFTAAGGKRAACANEAAVPRVPEMAVSYSGATGWALDGRSAPSQEHTPLRNLWSWGRCGQGRCVTGEKIFPEEKMDVLPAGPPV</sequence>
<proteinExistence type="predicted"/>
<accession>A0AAD7WXP8</accession>
<dbReference type="EMBL" id="JAINUG010000018">
    <property type="protein sequence ID" value="KAJ8412798.1"/>
    <property type="molecule type" value="Genomic_DNA"/>
</dbReference>
<comment type="caution">
    <text evidence="1">The sequence shown here is derived from an EMBL/GenBank/DDBJ whole genome shotgun (WGS) entry which is preliminary data.</text>
</comment>
<dbReference type="Proteomes" id="UP001221898">
    <property type="component" value="Unassembled WGS sequence"/>
</dbReference>
<dbReference type="AlphaFoldDB" id="A0AAD7WXP8"/>
<reference evidence="1" key="1">
    <citation type="journal article" date="2023" name="Science">
        <title>Genome structures resolve the early diversification of teleost fishes.</title>
        <authorList>
            <person name="Parey E."/>
            <person name="Louis A."/>
            <person name="Montfort J."/>
            <person name="Bouchez O."/>
            <person name="Roques C."/>
            <person name="Iampietro C."/>
            <person name="Lluch J."/>
            <person name="Castinel A."/>
            <person name="Donnadieu C."/>
            <person name="Desvignes T."/>
            <person name="Floi Bucao C."/>
            <person name="Jouanno E."/>
            <person name="Wen M."/>
            <person name="Mejri S."/>
            <person name="Dirks R."/>
            <person name="Jansen H."/>
            <person name="Henkel C."/>
            <person name="Chen W.J."/>
            <person name="Zahm M."/>
            <person name="Cabau C."/>
            <person name="Klopp C."/>
            <person name="Thompson A.W."/>
            <person name="Robinson-Rechavi M."/>
            <person name="Braasch I."/>
            <person name="Lecointre G."/>
            <person name="Bobe J."/>
            <person name="Postlethwait J.H."/>
            <person name="Berthelot C."/>
            <person name="Roest Crollius H."/>
            <person name="Guiguen Y."/>
        </authorList>
    </citation>
    <scope>NUCLEOTIDE SEQUENCE</scope>
    <source>
        <strain evidence="1">NC1722</strain>
    </source>
</reference>
<keyword evidence="2" id="KW-1185">Reference proteome</keyword>
<organism evidence="1 2">
    <name type="scientific">Aldrovandia affinis</name>
    <dbReference type="NCBI Taxonomy" id="143900"/>
    <lineage>
        <taxon>Eukaryota</taxon>
        <taxon>Metazoa</taxon>
        <taxon>Chordata</taxon>
        <taxon>Craniata</taxon>
        <taxon>Vertebrata</taxon>
        <taxon>Euteleostomi</taxon>
        <taxon>Actinopterygii</taxon>
        <taxon>Neopterygii</taxon>
        <taxon>Teleostei</taxon>
        <taxon>Notacanthiformes</taxon>
        <taxon>Halosauridae</taxon>
        <taxon>Aldrovandia</taxon>
    </lineage>
</organism>